<evidence type="ECO:0000256" key="2">
    <source>
        <dbReference type="ARBA" id="ARBA00023157"/>
    </source>
</evidence>
<accession>A0AAD9J736</accession>
<dbReference type="GO" id="GO:0005615">
    <property type="term" value="C:extracellular space"/>
    <property type="evidence" value="ECO:0007669"/>
    <property type="project" value="TreeGrafter"/>
</dbReference>
<keyword evidence="7" id="KW-1185">Reference proteome</keyword>
<dbReference type="Proteomes" id="UP001208570">
    <property type="component" value="Unassembled WGS sequence"/>
</dbReference>
<dbReference type="AlphaFoldDB" id="A0AAD9J736"/>
<name>A0AAD9J736_9ANNE</name>
<evidence type="ECO:0000256" key="4">
    <source>
        <dbReference type="SAM" id="Phobius"/>
    </source>
</evidence>
<proteinExistence type="predicted"/>
<comment type="caution">
    <text evidence="3">Lacks conserved residue(s) required for the propagation of feature annotation.</text>
</comment>
<dbReference type="InterPro" id="IPR050759">
    <property type="entry name" value="Serine_protease_kringle"/>
</dbReference>
<dbReference type="Gene3D" id="2.40.20.10">
    <property type="entry name" value="Plasminogen Kringle 4"/>
    <property type="match status" value="1"/>
</dbReference>
<dbReference type="EMBL" id="JAODUP010000555">
    <property type="protein sequence ID" value="KAK2147407.1"/>
    <property type="molecule type" value="Genomic_DNA"/>
</dbReference>
<dbReference type="SMART" id="SM00130">
    <property type="entry name" value="KR"/>
    <property type="match status" value="1"/>
</dbReference>
<dbReference type="PANTHER" id="PTHR24261">
    <property type="entry name" value="PLASMINOGEN-RELATED"/>
    <property type="match status" value="1"/>
</dbReference>
<gene>
    <name evidence="6" type="ORF">LSH36_555g04020</name>
</gene>
<organism evidence="6 7">
    <name type="scientific">Paralvinella palmiformis</name>
    <dbReference type="NCBI Taxonomy" id="53620"/>
    <lineage>
        <taxon>Eukaryota</taxon>
        <taxon>Metazoa</taxon>
        <taxon>Spiralia</taxon>
        <taxon>Lophotrochozoa</taxon>
        <taxon>Annelida</taxon>
        <taxon>Polychaeta</taxon>
        <taxon>Sedentaria</taxon>
        <taxon>Canalipalpata</taxon>
        <taxon>Terebellida</taxon>
        <taxon>Terebelliformia</taxon>
        <taxon>Alvinellidae</taxon>
        <taxon>Paralvinella</taxon>
    </lineage>
</organism>
<keyword evidence="4" id="KW-0472">Membrane</keyword>
<reference evidence="6" key="1">
    <citation type="journal article" date="2023" name="Mol. Biol. Evol.">
        <title>Third-Generation Sequencing Reveals the Adaptive Role of the Epigenome in Three Deep-Sea Polychaetes.</title>
        <authorList>
            <person name="Perez M."/>
            <person name="Aroh O."/>
            <person name="Sun Y."/>
            <person name="Lan Y."/>
            <person name="Juniper S.K."/>
            <person name="Young C.R."/>
            <person name="Angers B."/>
            <person name="Qian P.Y."/>
        </authorList>
    </citation>
    <scope>NUCLEOTIDE SEQUENCE</scope>
    <source>
        <strain evidence="6">P08H-3</strain>
    </source>
</reference>
<evidence type="ECO:0000256" key="1">
    <source>
        <dbReference type="ARBA" id="ARBA00022572"/>
    </source>
</evidence>
<evidence type="ECO:0000313" key="6">
    <source>
        <dbReference type="EMBL" id="KAK2147407.1"/>
    </source>
</evidence>
<evidence type="ECO:0000259" key="5">
    <source>
        <dbReference type="PROSITE" id="PS50070"/>
    </source>
</evidence>
<dbReference type="Pfam" id="PF00051">
    <property type="entry name" value="Kringle"/>
    <property type="match status" value="1"/>
</dbReference>
<dbReference type="SUPFAM" id="SSF57440">
    <property type="entry name" value="Kringle-like"/>
    <property type="match status" value="1"/>
</dbReference>
<dbReference type="PANTHER" id="PTHR24261:SF7">
    <property type="entry name" value="KRINGLE DOMAIN-CONTAINING PROTEIN"/>
    <property type="match status" value="1"/>
</dbReference>
<keyword evidence="2" id="KW-1015">Disulfide bond</keyword>
<protein>
    <recommendedName>
        <fullName evidence="5">Kringle domain-containing protein</fullName>
    </recommendedName>
</protein>
<keyword evidence="4" id="KW-1133">Transmembrane helix</keyword>
<keyword evidence="1 3" id="KW-0420">Kringle</keyword>
<keyword evidence="4" id="KW-0812">Transmembrane</keyword>
<dbReference type="PROSITE" id="PS50070">
    <property type="entry name" value="KRINGLE_2"/>
    <property type="match status" value="1"/>
</dbReference>
<feature type="domain" description="Kringle" evidence="5">
    <location>
        <begin position="84"/>
        <end position="142"/>
    </location>
</feature>
<evidence type="ECO:0000256" key="3">
    <source>
        <dbReference type="PROSITE-ProRule" id="PRU00121"/>
    </source>
</evidence>
<dbReference type="InterPro" id="IPR000001">
    <property type="entry name" value="Kringle"/>
</dbReference>
<dbReference type="GO" id="GO:0004175">
    <property type="term" value="F:endopeptidase activity"/>
    <property type="evidence" value="ECO:0007669"/>
    <property type="project" value="TreeGrafter"/>
</dbReference>
<sequence length="327" mass="36423">MFLTLILTQILSIQIKGILDIADALRPSPHGQWKWDAGMDGAKSRRLMSGCQSWTLTGTIIQICCLLGFTAEEYTNSAIGNDGTSQTPHAHRYAEKSCGFPEESVSDAANYCRNPEPNELEGPWCFTTDPNVRWEYCDITMCALFGASTILTIITIAVAIVVVQLYRKREIHHSYTCTKCQNEIGLCVDQNERNTTRLKGPLQDGRIVTEYESGTFGDTVYISRCHDLDLTGSREYQKRELNTSRCLSPNSNAHTYASIPSSMKTTPEGARKHTLRLLGSGKSLRPHGAPEVSSGDLYENISSQFHVVFTPKTGKKELKFNRRNSVS</sequence>
<feature type="transmembrane region" description="Helical" evidence="4">
    <location>
        <begin position="143"/>
        <end position="166"/>
    </location>
</feature>
<dbReference type="GO" id="GO:0005102">
    <property type="term" value="F:signaling receptor binding"/>
    <property type="evidence" value="ECO:0007669"/>
    <property type="project" value="TreeGrafter"/>
</dbReference>
<dbReference type="InterPro" id="IPR038178">
    <property type="entry name" value="Kringle_sf"/>
</dbReference>
<dbReference type="InterPro" id="IPR013806">
    <property type="entry name" value="Kringle-like"/>
</dbReference>
<comment type="caution">
    <text evidence="6">The sequence shown here is derived from an EMBL/GenBank/DDBJ whole genome shotgun (WGS) entry which is preliminary data.</text>
</comment>
<evidence type="ECO:0000313" key="7">
    <source>
        <dbReference type="Proteomes" id="UP001208570"/>
    </source>
</evidence>